<gene>
    <name evidence="11" type="ORF">PTTG_28300</name>
</gene>
<dbReference type="EnsemblFungi" id="PTTG_28300-t43_1">
    <property type="protein sequence ID" value="PTTG_28300-t43_1-p1"/>
    <property type="gene ID" value="PTTG_28300"/>
</dbReference>
<dbReference type="Proteomes" id="UP000005240">
    <property type="component" value="Unassembled WGS sequence"/>
</dbReference>
<organism evidence="11">
    <name type="scientific">Puccinia triticina (isolate 1-1 / race 1 (BBBD))</name>
    <name type="common">Brown leaf rust fungus</name>
    <dbReference type="NCBI Taxonomy" id="630390"/>
    <lineage>
        <taxon>Eukaryota</taxon>
        <taxon>Fungi</taxon>
        <taxon>Dikarya</taxon>
        <taxon>Basidiomycota</taxon>
        <taxon>Pucciniomycotina</taxon>
        <taxon>Pucciniomycetes</taxon>
        <taxon>Pucciniales</taxon>
        <taxon>Pucciniaceae</taxon>
        <taxon>Puccinia</taxon>
    </lineage>
</organism>
<comment type="similarity">
    <text evidence="2 10">Belongs to the mitochondrial carrier (TC 2.A.29) family.</text>
</comment>
<keyword evidence="6" id="KW-1133">Transmembrane helix</keyword>
<reference evidence="11" key="2">
    <citation type="submission" date="2016-05" db="EMBL/GenBank/DDBJ databases">
        <title>Comparative analysis highlights variable genome content of wheat rusts and divergence of the mating loci.</title>
        <authorList>
            <person name="Cuomo C.A."/>
            <person name="Bakkeren G."/>
            <person name="Szabo L."/>
            <person name="Khalil H."/>
            <person name="Joly D."/>
            <person name="Goldberg J."/>
            <person name="Young S."/>
            <person name="Zeng Q."/>
            <person name="Fellers J."/>
        </authorList>
    </citation>
    <scope>NUCLEOTIDE SEQUENCE [LARGE SCALE GENOMIC DNA]</scope>
    <source>
        <strain evidence="11">1-1 BBBD Race 1</strain>
    </source>
</reference>
<evidence type="ECO:0000313" key="12">
    <source>
        <dbReference type="EnsemblFungi" id="PTTG_28300-t43_1-p1"/>
    </source>
</evidence>
<evidence type="ECO:0000256" key="10">
    <source>
        <dbReference type="RuleBase" id="RU000488"/>
    </source>
</evidence>
<dbReference type="PRINTS" id="PR00926">
    <property type="entry name" value="MITOCARRIER"/>
</dbReference>
<dbReference type="VEuPathDB" id="FungiDB:PTTG_28300"/>
<feature type="repeat" description="Solcar" evidence="9">
    <location>
        <begin position="210"/>
        <end position="297"/>
    </location>
</feature>
<evidence type="ECO:0000313" key="13">
    <source>
        <dbReference type="Proteomes" id="UP000005240"/>
    </source>
</evidence>
<reference evidence="12 13" key="3">
    <citation type="journal article" date="2017" name="G3 (Bethesda)">
        <title>Comparative analysis highlights variable genome content of wheat rusts and divergence of the mating loci.</title>
        <authorList>
            <person name="Cuomo C.A."/>
            <person name="Bakkeren G."/>
            <person name="Khalil H.B."/>
            <person name="Panwar V."/>
            <person name="Joly D."/>
            <person name="Linning R."/>
            <person name="Sakthikumar S."/>
            <person name="Song X."/>
            <person name="Adiconis X."/>
            <person name="Fan L."/>
            <person name="Goldberg J.M."/>
            <person name="Levin J.Z."/>
            <person name="Young S."/>
            <person name="Zeng Q."/>
            <person name="Anikster Y."/>
            <person name="Bruce M."/>
            <person name="Wang M."/>
            <person name="Yin C."/>
            <person name="McCallum B."/>
            <person name="Szabo L.J."/>
            <person name="Hulbert S."/>
            <person name="Chen X."/>
            <person name="Fellers J.P."/>
        </authorList>
    </citation>
    <scope>NUCLEOTIDE SEQUENCE</scope>
    <source>
        <strain evidence="13">Isolate 1-1 / race 1 (BBBD)</strain>
        <strain evidence="12">isolate 1-1 / race 1 (BBBD)</strain>
    </source>
</reference>
<keyword evidence="8 9" id="KW-0472">Membrane</keyword>
<feature type="repeat" description="Solcar" evidence="9">
    <location>
        <begin position="106"/>
        <end position="194"/>
    </location>
</feature>
<dbReference type="GO" id="GO:0000064">
    <property type="term" value="F:L-ornithine transmembrane transporter activity"/>
    <property type="evidence" value="ECO:0007669"/>
    <property type="project" value="TreeGrafter"/>
</dbReference>
<evidence type="ECO:0000256" key="6">
    <source>
        <dbReference type="ARBA" id="ARBA00022989"/>
    </source>
</evidence>
<comment type="subcellular location">
    <subcellularLocation>
        <location evidence="1">Mitochondrion membrane</location>
        <topology evidence="1">Multi-pass membrane protein</topology>
    </subcellularLocation>
</comment>
<feature type="repeat" description="Solcar" evidence="9">
    <location>
        <begin position="8"/>
        <end position="93"/>
    </location>
</feature>
<evidence type="ECO:0000256" key="9">
    <source>
        <dbReference type="PROSITE-ProRule" id="PRU00282"/>
    </source>
</evidence>
<dbReference type="PANTHER" id="PTHR45624:SF57">
    <property type="entry name" value="MITOCHONDRIAL SUBSTRATE CARRIER FAMILY PROTEIN L"/>
    <property type="match status" value="1"/>
</dbReference>
<keyword evidence="4 9" id="KW-0812">Transmembrane</keyword>
<reference evidence="12" key="4">
    <citation type="submission" date="2025-05" db="UniProtKB">
        <authorList>
            <consortium name="EnsemblFungi"/>
        </authorList>
    </citation>
    <scope>IDENTIFICATION</scope>
    <source>
        <strain evidence="12">isolate 1-1 / race 1 (BBBD)</strain>
    </source>
</reference>
<dbReference type="EMBL" id="ADAS02000100">
    <property type="protein sequence ID" value="OAV90493.1"/>
    <property type="molecule type" value="Genomic_DNA"/>
</dbReference>
<reference evidence="11" key="1">
    <citation type="submission" date="2009-11" db="EMBL/GenBank/DDBJ databases">
        <authorList>
            <consortium name="The Broad Institute Genome Sequencing Platform"/>
            <person name="Ward D."/>
            <person name="Feldgarden M."/>
            <person name="Earl A."/>
            <person name="Young S.K."/>
            <person name="Zeng Q."/>
            <person name="Koehrsen M."/>
            <person name="Alvarado L."/>
            <person name="Berlin A."/>
            <person name="Bochicchio J."/>
            <person name="Borenstein D."/>
            <person name="Chapman S.B."/>
            <person name="Chen Z."/>
            <person name="Engels R."/>
            <person name="Freedman E."/>
            <person name="Gellesch M."/>
            <person name="Goldberg J."/>
            <person name="Griggs A."/>
            <person name="Gujja S."/>
            <person name="Heilman E."/>
            <person name="Heiman D."/>
            <person name="Hepburn T."/>
            <person name="Howarth C."/>
            <person name="Jen D."/>
            <person name="Larson L."/>
            <person name="Lewis B."/>
            <person name="Mehta T."/>
            <person name="Park D."/>
            <person name="Pearson M."/>
            <person name="Roberts A."/>
            <person name="Saif S."/>
            <person name="Shea T."/>
            <person name="Shenoy N."/>
            <person name="Sisk P."/>
            <person name="Stolte C."/>
            <person name="Sykes S."/>
            <person name="Thomson T."/>
            <person name="Walk T."/>
            <person name="White J."/>
            <person name="Yandava C."/>
            <person name="Izard J."/>
            <person name="Baranova O.V."/>
            <person name="Blanton J.M."/>
            <person name="Tanner A.C."/>
            <person name="Dewhirst F.E."/>
            <person name="Haas B."/>
            <person name="Nusbaum C."/>
            <person name="Birren B."/>
        </authorList>
    </citation>
    <scope>NUCLEOTIDE SEQUENCE [LARGE SCALE GENOMIC DNA]</scope>
    <source>
        <strain evidence="11">1-1 BBBD Race 1</strain>
    </source>
</reference>
<accession>A0A180GEY7</accession>
<evidence type="ECO:0000256" key="1">
    <source>
        <dbReference type="ARBA" id="ARBA00004225"/>
    </source>
</evidence>
<dbReference type="OrthoDB" id="193856at2759"/>
<keyword evidence="13" id="KW-1185">Reference proteome</keyword>
<evidence type="ECO:0000313" key="11">
    <source>
        <dbReference type="EMBL" id="OAV90493.1"/>
    </source>
</evidence>
<dbReference type="GO" id="GO:0031966">
    <property type="term" value="C:mitochondrial membrane"/>
    <property type="evidence" value="ECO:0007669"/>
    <property type="project" value="UniProtKB-SubCell"/>
</dbReference>
<dbReference type="SUPFAM" id="SSF103506">
    <property type="entry name" value="Mitochondrial carrier"/>
    <property type="match status" value="1"/>
</dbReference>
<keyword evidence="5" id="KW-0677">Repeat</keyword>
<sequence>MATNHAQLPDPRGFIAGLLSGLTKLAVGHPFDTIKLRIQCAPAGVFHGPLDCFLQTIRNEGPRALYKGASPPAAGWAVSDAVLMGSLERYRRWLGHLESPDGAQPLSLRSHAVAGALAGWTVCSIVTPIETIKAKLQIQTSDPRTRLYTGPIDCASQIVRAGGLQSLYRALPATLIFRTCFALMFSSYHALNHLFQTFATHHPSSLFALGPSVSQFIAGGLAAEVFWLVGYPLDTVKNRIMCDSLTNRRYPTWLSAARAIRLEGGIKAFYRGMTPCLLRAFPTNAAALAVWEGAMRGMRP</sequence>
<name>A0A180GEY7_PUCT1</name>
<dbReference type="PROSITE" id="PS50920">
    <property type="entry name" value="SOLCAR"/>
    <property type="match status" value="3"/>
</dbReference>
<dbReference type="PANTHER" id="PTHR45624">
    <property type="entry name" value="MITOCHONDRIAL BASIC AMINO ACIDS TRANSPORTER-RELATED"/>
    <property type="match status" value="1"/>
</dbReference>
<keyword evidence="3 10" id="KW-0813">Transport</keyword>
<evidence type="ECO:0000256" key="7">
    <source>
        <dbReference type="ARBA" id="ARBA00023128"/>
    </source>
</evidence>
<evidence type="ECO:0000256" key="8">
    <source>
        <dbReference type="ARBA" id="ARBA00023136"/>
    </source>
</evidence>
<dbReference type="GO" id="GO:1990575">
    <property type="term" value="P:mitochondrial L-ornithine transmembrane transport"/>
    <property type="evidence" value="ECO:0007669"/>
    <property type="project" value="TreeGrafter"/>
</dbReference>
<dbReference type="AlphaFoldDB" id="A0A180GEY7"/>
<dbReference type="InterPro" id="IPR023395">
    <property type="entry name" value="MCP_dom_sf"/>
</dbReference>
<evidence type="ECO:0000256" key="5">
    <source>
        <dbReference type="ARBA" id="ARBA00022737"/>
    </source>
</evidence>
<protein>
    <submittedName>
        <fullName evidence="11 12">Uncharacterized protein</fullName>
    </submittedName>
</protein>
<evidence type="ECO:0000256" key="2">
    <source>
        <dbReference type="ARBA" id="ARBA00006375"/>
    </source>
</evidence>
<dbReference type="Gene3D" id="1.50.40.10">
    <property type="entry name" value="Mitochondrial carrier domain"/>
    <property type="match status" value="1"/>
</dbReference>
<proteinExistence type="inferred from homology"/>
<dbReference type="InterPro" id="IPR050567">
    <property type="entry name" value="Mitochondrial_Carrier"/>
</dbReference>
<dbReference type="STRING" id="630390.A0A180GEY7"/>
<dbReference type="InterPro" id="IPR002067">
    <property type="entry name" value="MCP"/>
</dbReference>
<dbReference type="InterPro" id="IPR018108">
    <property type="entry name" value="MCP_transmembrane"/>
</dbReference>
<keyword evidence="7" id="KW-0496">Mitochondrion</keyword>
<evidence type="ECO:0000256" key="3">
    <source>
        <dbReference type="ARBA" id="ARBA00022448"/>
    </source>
</evidence>
<dbReference type="Pfam" id="PF00153">
    <property type="entry name" value="Mito_carr"/>
    <property type="match status" value="3"/>
</dbReference>
<evidence type="ECO:0000256" key="4">
    <source>
        <dbReference type="ARBA" id="ARBA00022692"/>
    </source>
</evidence>